<proteinExistence type="inferred from homology"/>
<dbReference type="Gene3D" id="3.50.40.10">
    <property type="entry name" value="Phenylalanyl-trna Synthetase, Chain B, domain 3"/>
    <property type="match status" value="1"/>
</dbReference>
<name>A0A8J6CDF3_DIALT</name>
<evidence type="ECO:0000256" key="6">
    <source>
        <dbReference type="ARBA" id="ARBA00022490"/>
    </source>
</evidence>
<keyword evidence="18" id="KW-1185">Reference proteome</keyword>
<dbReference type="NCBIfam" id="TIGR00471">
    <property type="entry name" value="pheT_arch"/>
    <property type="match status" value="1"/>
</dbReference>
<dbReference type="SUPFAM" id="SSF46955">
    <property type="entry name" value="Putative DNA-binding domain"/>
    <property type="match status" value="2"/>
</dbReference>
<evidence type="ECO:0000256" key="4">
    <source>
        <dbReference type="ARBA" id="ARBA00011209"/>
    </source>
</evidence>
<evidence type="ECO:0000256" key="1">
    <source>
        <dbReference type="ARBA" id="ARBA00001946"/>
    </source>
</evidence>
<dbReference type="FunFam" id="3.30.930.10:FF:000059">
    <property type="entry name" value="phenylalanine--tRNA ligase beta subunit"/>
    <property type="match status" value="1"/>
</dbReference>
<comment type="subunit">
    <text evidence="4">Tetramer of two alpha and two beta subunits.</text>
</comment>
<dbReference type="AlphaFoldDB" id="A0A8J6CDF3"/>
<dbReference type="SMART" id="SM00874">
    <property type="entry name" value="B5"/>
    <property type="match status" value="1"/>
</dbReference>
<dbReference type="GO" id="GO:0000287">
    <property type="term" value="F:magnesium ion binding"/>
    <property type="evidence" value="ECO:0007669"/>
    <property type="project" value="InterPro"/>
</dbReference>
<dbReference type="FunFam" id="3.50.40.10:FF:000002">
    <property type="entry name" value="phenylalanine--tRNA ligase beta subunit"/>
    <property type="match status" value="1"/>
</dbReference>
<dbReference type="CDD" id="cd00769">
    <property type="entry name" value="PheRS_beta_core"/>
    <property type="match status" value="1"/>
</dbReference>
<dbReference type="InterPro" id="IPR004531">
    <property type="entry name" value="Phe-tRNA-synth_IIc_bsu_arc_euk"/>
</dbReference>
<evidence type="ECO:0000256" key="5">
    <source>
        <dbReference type="ARBA" id="ARBA00012814"/>
    </source>
</evidence>
<dbReference type="OrthoDB" id="1698572at2759"/>
<evidence type="ECO:0000313" key="18">
    <source>
        <dbReference type="Proteomes" id="UP000751190"/>
    </source>
</evidence>
<dbReference type="InterPro" id="IPR041616">
    <property type="entry name" value="PheRS_beta_core"/>
</dbReference>
<dbReference type="InterPro" id="IPR045864">
    <property type="entry name" value="aa-tRNA-synth_II/BPL/LPL"/>
</dbReference>
<dbReference type="EC" id="6.1.1.20" evidence="5"/>
<dbReference type="PANTHER" id="PTHR10947:SF0">
    <property type="entry name" value="PHENYLALANINE--TRNA LIGASE BETA SUBUNIT"/>
    <property type="match status" value="1"/>
</dbReference>
<dbReference type="EMBL" id="JAGTXO010000016">
    <property type="protein sequence ID" value="KAG8463478.1"/>
    <property type="molecule type" value="Genomic_DNA"/>
</dbReference>
<evidence type="ECO:0000313" key="17">
    <source>
        <dbReference type="EMBL" id="KAG8463478.1"/>
    </source>
</evidence>
<comment type="similarity">
    <text evidence="3">Belongs to the phenylalanyl-tRNA synthetase beta subunit family. Type 2 subfamily.</text>
</comment>
<dbReference type="InterPro" id="IPR005146">
    <property type="entry name" value="B3/B4_tRNA-bd"/>
</dbReference>
<dbReference type="InterPro" id="IPR020825">
    <property type="entry name" value="Phe-tRNA_synthase-like_B3/B4"/>
</dbReference>
<keyword evidence="13" id="KW-0030">Aminoacyl-tRNA synthetase</keyword>
<keyword evidence="6" id="KW-0963">Cytoplasm</keyword>
<evidence type="ECO:0000256" key="7">
    <source>
        <dbReference type="ARBA" id="ARBA00022598"/>
    </source>
</evidence>
<dbReference type="Gene3D" id="3.30.56.10">
    <property type="match status" value="2"/>
</dbReference>
<evidence type="ECO:0000256" key="11">
    <source>
        <dbReference type="ARBA" id="ARBA00022842"/>
    </source>
</evidence>
<dbReference type="Gene3D" id="3.30.930.10">
    <property type="entry name" value="Bira Bifunctional Protein, Domain 2"/>
    <property type="match status" value="1"/>
</dbReference>
<dbReference type="Pfam" id="PF18262">
    <property type="entry name" value="PhetRS_B1"/>
    <property type="match status" value="1"/>
</dbReference>
<protein>
    <recommendedName>
        <fullName evidence="5">phenylalanine--tRNA ligase</fullName>
        <ecNumber evidence="5">6.1.1.20</ecNumber>
    </recommendedName>
    <alternativeName>
        <fullName evidence="14">Phenylalanyl-tRNA synthetase beta subunit</fullName>
    </alternativeName>
</protein>
<dbReference type="Pfam" id="PF17759">
    <property type="entry name" value="tRNA_synthFbeta"/>
    <property type="match status" value="1"/>
</dbReference>
<evidence type="ECO:0000256" key="2">
    <source>
        <dbReference type="ARBA" id="ARBA00004496"/>
    </source>
</evidence>
<dbReference type="Proteomes" id="UP000751190">
    <property type="component" value="Unassembled WGS sequence"/>
</dbReference>
<evidence type="ECO:0000259" key="16">
    <source>
        <dbReference type="PROSITE" id="PS51483"/>
    </source>
</evidence>
<dbReference type="InterPro" id="IPR005147">
    <property type="entry name" value="tRNA_synthase_B5-dom"/>
</dbReference>
<sequence>MPTVGIPRDLLFEALGRSYTEDEFQEMCFEFGIELDEVTMEKPLNTTKRGVTDAEGDEVATFKIEVPANRYDLLCLEGLATALNAFNGREPPPTFTLAPPPASGPLLVTVSPETSEIRPYVVCAILRDVALTPAAYTSLIELQDRLHHNICRRRSLVAIGTHDLDTLSPPFTYEARPPSDIVFRPLGEDAEFDADALLRHYAKDSKMSKFTPLIAGAKRFPCLYDSKRTLLSLPPIINGWHSRMSPSIRNVFIECTAVDLTKANITLNTIVAMFSRYCKVPFSVEPVTVQYPPGPSHPKLAGRAIQYPDLSPGLIHADVGYIQRAIGLPPSELPPARICELLGRMMLPATAVPPPAVAPAHGGAGAQGVVAVTVPVTRSDILHACDVMEDVAIAYSMNKIPAVVPFVASHGSQQPLNQLQELVRNELAAAGYTEALVFALSSAAEAFGAMRLQDDGKTAVVVGNPKTSDFEVCRISLLPGLLKTAASNRKLPLPWRYFEVSDVVLLDPAADVGAKNERRLSAVCCVPGTSGFEQIHGLVDRVMTTFGLSRQAGTLRADEDMPAVAGGTYSLAPSEHVSFMAGRQARVFANRLSAAGEPLGVRSLGYFGVVHPEVLSAFDLPFPGSALELDLEALV</sequence>
<dbReference type="OMA" id="FPGRCAN"/>
<organism evidence="17 18">
    <name type="scientific">Diacronema lutheri</name>
    <name type="common">Unicellular marine alga</name>
    <name type="synonym">Monochrysis lutheri</name>
    <dbReference type="NCBI Taxonomy" id="2081491"/>
    <lineage>
        <taxon>Eukaryota</taxon>
        <taxon>Haptista</taxon>
        <taxon>Haptophyta</taxon>
        <taxon>Pavlovophyceae</taxon>
        <taxon>Pavlovales</taxon>
        <taxon>Pavlovaceae</taxon>
        <taxon>Diacronema</taxon>
    </lineage>
</organism>
<evidence type="ECO:0000256" key="3">
    <source>
        <dbReference type="ARBA" id="ARBA00007438"/>
    </source>
</evidence>
<keyword evidence="11" id="KW-0460">Magnesium</keyword>
<keyword evidence="9" id="KW-0547">Nucleotide-binding</keyword>
<keyword evidence="10" id="KW-0067">ATP-binding</keyword>
<feature type="domain" description="B5" evidence="16">
    <location>
        <begin position="310"/>
        <end position="402"/>
    </location>
</feature>
<evidence type="ECO:0000256" key="12">
    <source>
        <dbReference type="ARBA" id="ARBA00022917"/>
    </source>
</evidence>
<comment type="subcellular location">
    <subcellularLocation>
        <location evidence="2">Cytoplasm</location>
    </subcellularLocation>
</comment>
<evidence type="ECO:0000256" key="14">
    <source>
        <dbReference type="ARBA" id="ARBA00033189"/>
    </source>
</evidence>
<dbReference type="SUPFAM" id="SSF55681">
    <property type="entry name" value="Class II aaRS and biotin synthetases"/>
    <property type="match status" value="1"/>
</dbReference>
<dbReference type="PANTHER" id="PTHR10947">
    <property type="entry name" value="PHENYLALANYL-TRNA SYNTHETASE BETA CHAIN AND LEUCINE-RICH REPEAT-CONTAINING PROTEIN 47"/>
    <property type="match status" value="1"/>
</dbReference>
<evidence type="ECO:0000256" key="15">
    <source>
        <dbReference type="ARBA" id="ARBA00049255"/>
    </source>
</evidence>
<dbReference type="InterPro" id="IPR045060">
    <property type="entry name" value="Phe-tRNA-ligase_IIc_bsu"/>
</dbReference>
<comment type="catalytic activity">
    <reaction evidence="15">
        <text>tRNA(Phe) + L-phenylalanine + ATP = L-phenylalanyl-tRNA(Phe) + AMP + diphosphate + H(+)</text>
        <dbReference type="Rhea" id="RHEA:19413"/>
        <dbReference type="Rhea" id="RHEA-COMP:9668"/>
        <dbReference type="Rhea" id="RHEA-COMP:9699"/>
        <dbReference type="ChEBI" id="CHEBI:15378"/>
        <dbReference type="ChEBI" id="CHEBI:30616"/>
        <dbReference type="ChEBI" id="CHEBI:33019"/>
        <dbReference type="ChEBI" id="CHEBI:58095"/>
        <dbReference type="ChEBI" id="CHEBI:78442"/>
        <dbReference type="ChEBI" id="CHEBI:78531"/>
        <dbReference type="ChEBI" id="CHEBI:456215"/>
        <dbReference type="EC" id="6.1.1.20"/>
    </reaction>
</comment>
<comment type="caution">
    <text evidence="17">The sequence shown here is derived from an EMBL/GenBank/DDBJ whole genome shotgun (WGS) entry which is preliminary data.</text>
</comment>
<dbReference type="SMART" id="SM00873">
    <property type="entry name" value="B3_4"/>
    <property type="match status" value="1"/>
</dbReference>
<keyword evidence="7" id="KW-0436">Ligase</keyword>
<dbReference type="PROSITE" id="PS51483">
    <property type="entry name" value="B5"/>
    <property type="match status" value="1"/>
</dbReference>
<evidence type="ECO:0000256" key="10">
    <source>
        <dbReference type="ARBA" id="ARBA00022840"/>
    </source>
</evidence>
<reference evidence="17" key="1">
    <citation type="submission" date="2021-05" db="EMBL/GenBank/DDBJ databases">
        <title>The genome of the haptophyte Pavlova lutheri (Diacronema luteri, Pavlovales) - a model for lipid biosynthesis in eukaryotic algae.</title>
        <authorList>
            <person name="Hulatt C.J."/>
            <person name="Posewitz M.C."/>
        </authorList>
    </citation>
    <scope>NUCLEOTIDE SEQUENCE</scope>
    <source>
        <strain evidence="17">NIVA-4/92</strain>
    </source>
</reference>
<dbReference type="InterPro" id="IPR009061">
    <property type="entry name" value="DNA-bd_dom_put_sf"/>
</dbReference>
<dbReference type="GO" id="GO:0004826">
    <property type="term" value="F:phenylalanine-tRNA ligase activity"/>
    <property type="evidence" value="ECO:0007669"/>
    <property type="project" value="UniProtKB-EC"/>
</dbReference>
<dbReference type="Pfam" id="PF03484">
    <property type="entry name" value="B5"/>
    <property type="match status" value="1"/>
</dbReference>
<dbReference type="GO" id="GO:0006432">
    <property type="term" value="P:phenylalanyl-tRNA aminoacylation"/>
    <property type="evidence" value="ECO:0007669"/>
    <property type="project" value="InterPro"/>
</dbReference>
<dbReference type="GO" id="GO:0005524">
    <property type="term" value="F:ATP binding"/>
    <property type="evidence" value="ECO:0007669"/>
    <property type="project" value="UniProtKB-KW"/>
</dbReference>
<dbReference type="GO" id="GO:0009328">
    <property type="term" value="C:phenylalanine-tRNA ligase complex"/>
    <property type="evidence" value="ECO:0007669"/>
    <property type="project" value="TreeGrafter"/>
</dbReference>
<accession>A0A8J6CDF3</accession>
<keyword evidence="8" id="KW-0479">Metal-binding</keyword>
<evidence type="ECO:0000256" key="8">
    <source>
        <dbReference type="ARBA" id="ARBA00022723"/>
    </source>
</evidence>
<keyword evidence="12" id="KW-0648">Protein biosynthesis</keyword>
<evidence type="ECO:0000256" key="9">
    <source>
        <dbReference type="ARBA" id="ARBA00022741"/>
    </source>
</evidence>
<comment type="cofactor">
    <cofactor evidence="1">
        <name>Mg(2+)</name>
        <dbReference type="ChEBI" id="CHEBI:18420"/>
    </cofactor>
</comment>
<dbReference type="GO" id="GO:0003723">
    <property type="term" value="F:RNA binding"/>
    <property type="evidence" value="ECO:0007669"/>
    <property type="project" value="InterPro"/>
</dbReference>
<dbReference type="InterPro" id="IPR040659">
    <property type="entry name" value="PhetRS_B1"/>
</dbReference>
<evidence type="ECO:0000256" key="13">
    <source>
        <dbReference type="ARBA" id="ARBA00023146"/>
    </source>
</evidence>
<gene>
    <name evidence="17" type="ORF">KFE25_004989</name>
</gene>